<accession>A0AAE0PKP3</accession>
<proteinExistence type="predicted"/>
<organism evidence="4 5">
    <name type="scientific">Sordaria brevicollis</name>
    <dbReference type="NCBI Taxonomy" id="83679"/>
    <lineage>
        <taxon>Eukaryota</taxon>
        <taxon>Fungi</taxon>
        <taxon>Dikarya</taxon>
        <taxon>Ascomycota</taxon>
        <taxon>Pezizomycotina</taxon>
        <taxon>Sordariomycetes</taxon>
        <taxon>Sordariomycetidae</taxon>
        <taxon>Sordariales</taxon>
        <taxon>Sordariaceae</taxon>
        <taxon>Sordaria</taxon>
    </lineage>
</organism>
<reference evidence="4" key="1">
    <citation type="journal article" date="2023" name="Mol. Phylogenet. Evol.">
        <title>Genome-scale phylogeny and comparative genomics of the fungal order Sordariales.</title>
        <authorList>
            <person name="Hensen N."/>
            <person name="Bonometti L."/>
            <person name="Westerberg I."/>
            <person name="Brannstrom I.O."/>
            <person name="Guillou S."/>
            <person name="Cros-Aarteil S."/>
            <person name="Calhoun S."/>
            <person name="Haridas S."/>
            <person name="Kuo A."/>
            <person name="Mondo S."/>
            <person name="Pangilinan J."/>
            <person name="Riley R."/>
            <person name="LaButti K."/>
            <person name="Andreopoulos B."/>
            <person name="Lipzen A."/>
            <person name="Chen C."/>
            <person name="Yan M."/>
            <person name="Daum C."/>
            <person name="Ng V."/>
            <person name="Clum A."/>
            <person name="Steindorff A."/>
            <person name="Ohm R.A."/>
            <person name="Martin F."/>
            <person name="Silar P."/>
            <person name="Natvig D.O."/>
            <person name="Lalanne C."/>
            <person name="Gautier V."/>
            <person name="Ament-Velasquez S.L."/>
            <person name="Kruys A."/>
            <person name="Hutchinson M.I."/>
            <person name="Powell A.J."/>
            <person name="Barry K."/>
            <person name="Miller A.N."/>
            <person name="Grigoriev I.V."/>
            <person name="Debuchy R."/>
            <person name="Gladieux P."/>
            <person name="Hiltunen Thoren M."/>
            <person name="Johannesson H."/>
        </authorList>
    </citation>
    <scope>NUCLEOTIDE SEQUENCE</scope>
    <source>
        <strain evidence="4">FGSC 1904</strain>
    </source>
</reference>
<keyword evidence="5" id="KW-1185">Reference proteome</keyword>
<keyword evidence="1" id="KW-0863">Zinc-finger</keyword>
<feature type="region of interest" description="Disordered" evidence="2">
    <location>
        <begin position="233"/>
        <end position="282"/>
    </location>
</feature>
<keyword evidence="1" id="KW-0862">Zinc</keyword>
<dbReference type="GO" id="GO:0008270">
    <property type="term" value="F:zinc ion binding"/>
    <property type="evidence" value="ECO:0007669"/>
    <property type="project" value="UniProtKB-KW"/>
</dbReference>
<evidence type="ECO:0000256" key="2">
    <source>
        <dbReference type="SAM" id="MobiDB-lite"/>
    </source>
</evidence>
<evidence type="ECO:0000259" key="3">
    <source>
        <dbReference type="PROSITE" id="PS50089"/>
    </source>
</evidence>
<dbReference type="PROSITE" id="PS50089">
    <property type="entry name" value="ZF_RING_2"/>
    <property type="match status" value="1"/>
</dbReference>
<feature type="domain" description="RING-type" evidence="3">
    <location>
        <begin position="33"/>
        <end position="107"/>
    </location>
</feature>
<dbReference type="InterPro" id="IPR001841">
    <property type="entry name" value="Znf_RING"/>
</dbReference>
<evidence type="ECO:0000256" key="1">
    <source>
        <dbReference type="PROSITE-ProRule" id="PRU00175"/>
    </source>
</evidence>
<dbReference type="SUPFAM" id="SSF57850">
    <property type="entry name" value="RING/U-box"/>
    <property type="match status" value="1"/>
</dbReference>
<dbReference type="InterPro" id="IPR013083">
    <property type="entry name" value="Znf_RING/FYVE/PHD"/>
</dbReference>
<sequence>MSTVTETFFPNIRRYLSLPASEQAKVPTPKPECSICMISTLKCYPLNNYGPLVTECPETKVDLERMVVLYCGHVVGYDCIRKYLRTCYRNFNQDKRDENLPRCPCCRDVLTSDCDRPFAQRSTQYFYVNPLIIAPAGPPVEGREDGPGEKYKPENPVDFRLMDESLFCPIAFTFNDWKNMPYTQSEGGILPKSCRVCERDIYDDAVRRYQEQRVRILARLQREQERERRRAEAEAEERAERRKRKNAIRASQRTEMRSARYEGVPFSDGPNNQNNKKKEKKENMAYKTVQIPRESIYDETPARPRQMLWPLGYCVMTAIPLQDGSGTWTQLRIRVATRTVYKAVMDDGVPVEIPLEPKCFGPPQFGPMRFGRHPVPWPEIPPEELA</sequence>
<dbReference type="Gene3D" id="3.30.40.10">
    <property type="entry name" value="Zinc/RING finger domain, C3HC4 (zinc finger)"/>
    <property type="match status" value="1"/>
</dbReference>
<gene>
    <name evidence="4" type="ORF">B0T20DRAFT_492636</name>
</gene>
<evidence type="ECO:0000313" key="4">
    <source>
        <dbReference type="EMBL" id="KAK3401750.1"/>
    </source>
</evidence>
<dbReference type="Proteomes" id="UP001281003">
    <property type="component" value="Unassembled WGS sequence"/>
</dbReference>
<reference evidence="4" key="2">
    <citation type="submission" date="2023-07" db="EMBL/GenBank/DDBJ databases">
        <authorList>
            <consortium name="Lawrence Berkeley National Laboratory"/>
            <person name="Haridas S."/>
            <person name="Hensen N."/>
            <person name="Bonometti L."/>
            <person name="Westerberg I."/>
            <person name="Brannstrom I.O."/>
            <person name="Guillou S."/>
            <person name="Cros-Aarteil S."/>
            <person name="Calhoun S."/>
            <person name="Kuo A."/>
            <person name="Mondo S."/>
            <person name="Pangilinan J."/>
            <person name="Riley R."/>
            <person name="LaButti K."/>
            <person name="Andreopoulos B."/>
            <person name="Lipzen A."/>
            <person name="Chen C."/>
            <person name="Yanf M."/>
            <person name="Daum C."/>
            <person name="Ng V."/>
            <person name="Clum A."/>
            <person name="Steindorff A."/>
            <person name="Ohm R."/>
            <person name="Martin F."/>
            <person name="Silar P."/>
            <person name="Natvig D."/>
            <person name="Lalanne C."/>
            <person name="Gautier V."/>
            <person name="Ament-velasquez S.L."/>
            <person name="Kruys A."/>
            <person name="Hutchinson M.I."/>
            <person name="Powell A.J."/>
            <person name="Barry K."/>
            <person name="Miller A.N."/>
            <person name="Grigoriev I.V."/>
            <person name="Debuchy R."/>
            <person name="Gladieux P."/>
            <person name="Thoren M.H."/>
            <person name="Johannesson H."/>
        </authorList>
    </citation>
    <scope>NUCLEOTIDE SEQUENCE</scope>
    <source>
        <strain evidence="4">FGSC 1904</strain>
    </source>
</reference>
<dbReference type="AlphaFoldDB" id="A0AAE0PKP3"/>
<keyword evidence="1" id="KW-0479">Metal-binding</keyword>
<protein>
    <recommendedName>
        <fullName evidence="3">RING-type domain-containing protein</fullName>
    </recommendedName>
</protein>
<name>A0AAE0PKP3_SORBR</name>
<dbReference type="EMBL" id="JAUTDP010000002">
    <property type="protein sequence ID" value="KAK3401750.1"/>
    <property type="molecule type" value="Genomic_DNA"/>
</dbReference>
<evidence type="ECO:0000313" key="5">
    <source>
        <dbReference type="Proteomes" id="UP001281003"/>
    </source>
</evidence>
<comment type="caution">
    <text evidence="4">The sequence shown here is derived from an EMBL/GenBank/DDBJ whole genome shotgun (WGS) entry which is preliminary data.</text>
</comment>